<organism evidence="1 2">
    <name type="scientific">Nocardioides thalensis</name>
    <dbReference type="NCBI Taxonomy" id="1914755"/>
    <lineage>
        <taxon>Bacteria</taxon>
        <taxon>Bacillati</taxon>
        <taxon>Actinomycetota</taxon>
        <taxon>Actinomycetes</taxon>
        <taxon>Propionibacteriales</taxon>
        <taxon>Nocardioidaceae</taxon>
        <taxon>Nocardioides</taxon>
    </lineage>
</organism>
<dbReference type="AlphaFoldDB" id="A0A853BY43"/>
<keyword evidence="2" id="KW-1185">Reference proteome</keyword>
<dbReference type="RefSeq" id="WP_179666627.1">
    <property type="nucleotide sequence ID" value="NZ_JACCFP010000001.1"/>
</dbReference>
<sequence length="218" mass="23299">MPSSLTAAVAEAGGRALAAATAGLSHVRAAAKPLHPEGQLYAGRLLRPGQATPSGVTWLDEPAEDDVVVRVSRAIGLPDALPDFHGLALRIKGQWGDADLLFASTGWDPVTRHVLVPRWSPARPLTTLLPYRTDAGPVVLGARGTDDGYDLSWAPVGKAWRPFGRLVVGEPLEVPAAVSFDPVVNRPPGLEQYGWVERLRERSYATARTHRGEPGDTV</sequence>
<protein>
    <recommendedName>
        <fullName evidence="3">Phosphodiesterase</fullName>
    </recommendedName>
</protein>
<gene>
    <name evidence="1" type="ORF">HNR19_000672</name>
</gene>
<evidence type="ECO:0000313" key="2">
    <source>
        <dbReference type="Proteomes" id="UP000530424"/>
    </source>
</evidence>
<proteinExistence type="predicted"/>
<name>A0A853BY43_9ACTN</name>
<dbReference type="GO" id="GO:0020037">
    <property type="term" value="F:heme binding"/>
    <property type="evidence" value="ECO:0007669"/>
    <property type="project" value="InterPro"/>
</dbReference>
<evidence type="ECO:0000313" key="1">
    <source>
        <dbReference type="EMBL" id="NYI99973.1"/>
    </source>
</evidence>
<evidence type="ECO:0008006" key="3">
    <source>
        <dbReference type="Google" id="ProtNLM"/>
    </source>
</evidence>
<dbReference type="Proteomes" id="UP000530424">
    <property type="component" value="Unassembled WGS sequence"/>
</dbReference>
<comment type="caution">
    <text evidence="1">The sequence shown here is derived from an EMBL/GenBank/DDBJ whole genome shotgun (WGS) entry which is preliminary data.</text>
</comment>
<dbReference type="SUPFAM" id="SSF56634">
    <property type="entry name" value="Heme-dependent catalase-like"/>
    <property type="match status" value="1"/>
</dbReference>
<accession>A0A853BY43</accession>
<dbReference type="InterPro" id="IPR020835">
    <property type="entry name" value="Catalase_sf"/>
</dbReference>
<dbReference type="EMBL" id="JACCFP010000001">
    <property type="protein sequence ID" value="NYI99973.1"/>
    <property type="molecule type" value="Genomic_DNA"/>
</dbReference>
<reference evidence="1 2" key="1">
    <citation type="submission" date="2020-07" db="EMBL/GenBank/DDBJ databases">
        <title>Sequencing the genomes of 1000 actinobacteria strains.</title>
        <authorList>
            <person name="Klenk H.-P."/>
        </authorList>
    </citation>
    <scope>NUCLEOTIDE SEQUENCE [LARGE SCALE GENOMIC DNA]</scope>
    <source>
        <strain evidence="1 2">DSM 103833</strain>
    </source>
</reference>